<dbReference type="SUPFAM" id="SSF53850">
    <property type="entry name" value="Periplasmic binding protein-like II"/>
    <property type="match status" value="1"/>
</dbReference>
<evidence type="ECO:0000313" key="2">
    <source>
        <dbReference type="EMBL" id="MBK1782422.1"/>
    </source>
</evidence>
<proteinExistence type="inferred from homology"/>
<dbReference type="Proteomes" id="UP000635316">
    <property type="component" value="Unassembled WGS sequence"/>
</dbReference>
<keyword evidence="3" id="KW-1185">Reference proteome</keyword>
<comment type="similarity">
    <text evidence="1">Belongs to the UPF0065 (bug) family.</text>
</comment>
<dbReference type="PANTHER" id="PTHR42928:SF5">
    <property type="entry name" value="BLR1237 PROTEIN"/>
    <property type="match status" value="1"/>
</dbReference>
<dbReference type="InterPro" id="IPR042100">
    <property type="entry name" value="Bug_dom1"/>
</dbReference>
<dbReference type="Pfam" id="PF03401">
    <property type="entry name" value="TctC"/>
    <property type="match status" value="1"/>
</dbReference>
<organism evidence="2 3">
    <name type="scientific">Advenella mandrilli</name>
    <dbReference type="NCBI Taxonomy" id="2800330"/>
    <lineage>
        <taxon>Bacteria</taxon>
        <taxon>Pseudomonadati</taxon>
        <taxon>Pseudomonadota</taxon>
        <taxon>Betaproteobacteria</taxon>
        <taxon>Burkholderiales</taxon>
        <taxon>Alcaligenaceae</taxon>
    </lineage>
</organism>
<comment type="caution">
    <text evidence="2">The sequence shown here is derived from an EMBL/GenBank/DDBJ whole genome shotgun (WGS) entry which is preliminary data.</text>
</comment>
<dbReference type="Gene3D" id="3.40.190.150">
    <property type="entry name" value="Bordetella uptake gene, domain 1"/>
    <property type="match status" value="1"/>
</dbReference>
<evidence type="ECO:0000256" key="1">
    <source>
        <dbReference type="ARBA" id="ARBA00006987"/>
    </source>
</evidence>
<reference evidence="2 3" key="1">
    <citation type="submission" date="2020-12" db="EMBL/GenBank/DDBJ databases">
        <authorList>
            <person name="Lu T."/>
            <person name="Wang Q."/>
            <person name="Han X."/>
        </authorList>
    </citation>
    <scope>NUCLEOTIDE SEQUENCE [LARGE SCALE GENOMIC DNA]</scope>
    <source>
        <strain evidence="2 3">WQ 585</strain>
    </source>
</reference>
<dbReference type="Gene3D" id="3.40.190.10">
    <property type="entry name" value="Periplasmic binding protein-like II"/>
    <property type="match status" value="1"/>
</dbReference>
<dbReference type="EMBL" id="JAENGP010000019">
    <property type="protein sequence ID" value="MBK1782422.1"/>
    <property type="molecule type" value="Genomic_DNA"/>
</dbReference>
<name>A0ABS1EHC5_9BURK</name>
<protein>
    <submittedName>
        <fullName evidence="2">Tripartite tricarboxylate transporter substrate binding protein</fullName>
    </submittedName>
</protein>
<dbReference type="RefSeq" id="WP_200239029.1">
    <property type="nucleotide sequence ID" value="NZ_JAENGP010000019.1"/>
</dbReference>
<accession>A0ABS1EHC5</accession>
<sequence length="324" mass="34886">MYENMRISRRNFTLGAIALAAQMGIGSVRAEEVISTLVGFPAGGAIDTTARVYANAMKKHATFVVENRAGAAGNIAASSLAKARLNGNTIMFAPVNVYSISQSLYSNLQFNVEEDFAPVGLVAQFPWALAVHPDVPANNLSELILWLKKNQEKAICGMGAIGSEGHMMAYVFSKVAGVSLNFAPYKGGAPMAQDLMAGHIPMGFDPIVNLVQPHKAGRLKILAITSEERSSLVENIPVFNELGFPLSTGNTWIGVSVRKGTDETKINKLSSVLNEAARQSEVREKLAVQGLVTLQSSPEDMKKTIEHDAKRYASLIQEIGLKIN</sequence>
<evidence type="ECO:0000313" key="3">
    <source>
        <dbReference type="Proteomes" id="UP000635316"/>
    </source>
</evidence>
<dbReference type="PANTHER" id="PTHR42928">
    <property type="entry name" value="TRICARBOXYLATE-BINDING PROTEIN"/>
    <property type="match status" value="1"/>
</dbReference>
<gene>
    <name evidence="2" type="ORF">JHL22_14490</name>
</gene>
<dbReference type="PIRSF" id="PIRSF017082">
    <property type="entry name" value="YflP"/>
    <property type="match status" value="1"/>
</dbReference>
<dbReference type="CDD" id="cd07012">
    <property type="entry name" value="PBP2_Bug_TTT"/>
    <property type="match status" value="1"/>
</dbReference>
<dbReference type="InterPro" id="IPR005064">
    <property type="entry name" value="BUG"/>
</dbReference>